<dbReference type="Pfam" id="PF13358">
    <property type="entry name" value="DDE_3"/>
    <property type="match status" value="1"/>
</dbReference>
<sequence>MFWILILDNARFHRVKHLQELANNTPYKHIILSLPPCLPKLNPIEHTWATIKKWLRSYLAEFETIKESLKCYFGVW</sequence>
<evidence type="ECO:0000259" key="1">
    <source>
        <dbReference type="Pfam" id="PF13358"/>
    </source>
</evidence>
<evidence type="ECO:0000313" key="3">
    <source>
        <dbReference type="Proteomes" id="UP000254437"/>
    </source>
</evidence>
<feature type="domain" description="Tc1-like transposase DDE" evidence="1">
    <location>
        <begin position="3"/>
        <end position="65"/>
    </location>
</feature>
<dbReference type="EMBL" id="UGQU01000003">
    <property type="protein sequence ID" value="STZ63717.1"/>
    <property type="molecule type" value="Genomic_DNA"/>
</dbReference>
<proteinExistence type="predicted"/>
<organism evidence="2 3">
    <name type="scientific">Moraxella lacunata</name>
    <dbReference type="NCBI Taxonomy" id="477"/>
    <lineage>
        <taxon>Bacteria</taxon>
        <taxon>Pseudomonadati</taxon>
        <taxon>Pseudomonadota</taxon>
        <taxon>Gammaproteobacteria</taxon>
        <taxon>Moraxellales</taxon>
        <taxon>Moraxellaceae</taxon>
        <taxon>Moraxella</taxon>
    </lineage>
</organism>
<dbReference type="InterPro" id="IPR038717">
    <property type="entry name" value="Tc1-like_DDE_dom"/>
</dbReference>
<reference evidence="2 3" key="1">
    <citation type="submission" date="2018-06" db="EMBL/GenBank/DDBJ databases">
        <authorList>
            <consortium name="Pathogen Informatics"/>
            <person name="Doyle S."/>
        </authorList>
    </citation>
    <scope>NUCLEOTIDE SEQUENCE [LARGE SCALE GENOMIC DNA]</scope>
    <source>
        <strain evidence="2 3">NCTC10359</strain>
    </source>
</reference>
<accession>A0A378TSL3</accession>
<dbReference type="AlphaFoldDB" id="A0A378TSL3"/>
<name>A0A378TSL3_MORLA</name>
<dbReference type="RefSeq" id="WP_115008022.1">
    <property type="nucleotide sequence ID" value="NZ_UGQU01000003.1"/>
</dbReference>
<dbReference type="Gene3D" id="3.30.420.10">
    <property type="entry name" value="Ribonuclease H-like superfamily/Ribonuclease H"/>
    <property type="match status" value="1"/>
</dbReference>
<dbReference type="Proteomes" id="UP000254437">
    <property type="component" value="Unassembled WGS sequence"/>
</dbReference>
<evidence type="ECO:0000313" key="2">
    <source>
        <dbReference type="EMBL" id="STZ63717.1"/>
    </source>
</evidence>
<gene>
    <name evidence="2" type="ORF">NCTC10359_02153</name>
</gene>
<protein>
    <recommendedName>
        <fullName evidence="1">Tc1-like transposase DDE domain-containing protein</fullName>
    </recommendedName>
</protein>
<dbReference type="GO" id="GO:0003676">
    <property type="term" value="F:nucleic acid binding"/>
    <property type="evidence" value="ECO:0007669"/>
    <property type="project" value="InterPro"/>
</dbReference>
<dbReference type="InterPro" id="IPR036397">
    <property type="entry name" value="RNaseH_sf"/>
</dbReference>